<gene>
    <name evidence="2" type="ORF">IW249_000216</name>
</gene>
<feature type="transmembrane region" description="Helical" evidence="1">
    <location>
        <begin position="12"/>
        <end position="32"/>
    </location>
</feature>
<organism evidence="2 3">
    <name type="scientific">Micromonospora vinacea</name>
    <dbReference type="NCBI Taxonomy" id="709878"/>
    <lineage>
        <taxon>Bacteria</taxon>
        <taxon>Bacillati</taxon>
        <taxon>Actinomycetota</taxon>
        <taxon>Actinomycetes</taxon>
        <taxon>Micromonosporales</taxon>
        <taxon>Micromonosporaceae</taxon>
        <taxon>Micromonospora</taxon>
    </lineage>
</organism>
<evidence type="ECO:0000313" key="3">
    <source>
        <dbReference type="Proteomes" id="UP000631791"/>
    </source>
</evidence>
<proteinExistence type="predicted"/>
<evidence type="ECO:0000256" key="1">
    <source>
        <dbReference type="SAM" id="Phobius"/>
    </source>
</evidence>
<keyword evidence="3" id="KW-1185">Reference proteome</keyword>
<keyword evidence="1" id="KW-0472">Membrane</keyword>
<evidence type="ECO:0000313" key="2">
    <source>
        <dbReference type="EMBL" id="MBG6099802.1"/>
    </source>
</evidence>
<comment type="caution">
    <text evidence="2">The sequence shown here is derived from an EMBL/GenBank/DDBJ whole genome shotgun (WGS) entry which is preliminary data.</text>
</comment>
<dbReference type="RefSeq" id="WP_196919052.1">
    <property type="nucleotide sequence ID" value="NZ_JADOTY010000001.1"/>
</dbReference>
<accession>A0ABS0JTW8</accession>
<dbReference type="Proteomes" id="UP000631791">
    <property type="component" value="Unassembled WGS sequence"/>
</dbReference>
<keyword evidence="1" id="KW-1133">Transmembrane helix</keyword>
<protein>
    <submittedName>
        <fullName evidence="2">Uncharacterized protein</fullName>
    </submittedName>
</protein>
<sequence>MERDWLDYAGFVFNTLATTVGVVGFFIAVNAYRLAKQQGRKTFELEVLRELTLELDRMMEDAEEFPRRSPLPRLSPGALGRIHLLPEVEVQAWRFLHEVMLGNAKPEDLVELTAAKRFREGGNERESYSLYILAVNVLANEVIHAMRKRLQ</sequence>
<name>A0ABS0JTW8_9ACTN</name>
<dbReference type="EMBL" id="JADOTY010000001">
    <property type="protein sequence ID" value="MBG6099802.1"/>
    <property type="molecule type" value="Genomic_DNA"/>
</dbReference>
<keyword evidence="1" id="KW-0812">Transmembrane</keyword>
<reference evidence="2 3" key="1">
    <citation type="submission" date="2020-11" db="EMBL/GenBank/DDBJ databases">
        <title>Sequencing the genomes of 1000 actinobacteria strains.</title>
        <authorList>
            <person name="Klenk H.-P."/>
        </authorList>
    </citation>
    <scope>NUCLEOTIDE SEQUENCE [LARGE SCALE GENOMIC DNA]</scope>
    <source>
        <strain evidence="2 3">DSM 101695</strain>
    </source>
</reference>